<organism evidence="7 8">
    <name type="scientific">Trametes pubescens</name>
    <name type="common">White-rot fungus</name>
    <dbReference type="NCBI Taxonomy" id="154538"/>
    <lineage>
        <taxon>Eukaryota</taxon>
        <taxon>Fungi</taxon>
        <taxon>Dikarya</taxon>
        <taxon>Basidiomycota</taxon>
        <taxon>Agaricomycotina</taxon>
        <taxon>Agaricomycetes</taxon>
        <taxon>Polyporales</taxon>
        <taxon>Polyporaceae</taxon>
        <taxon>Trametes</taxon>
    </lineage>
</organism>
<dbReference type="Pfam" id="PF05577">
    <property type="entry name" value="Peptidase_S28"/>
    <property type="match status" value="2"/>
</dbReference>
<feature type="chain" id="PRO_5012770030" description="Peptidase S28" evidence="6">
    <location>
        <begin position="23"/>
        <end position="527"/>
    </location>
</feature>
<dbReference type="InterPro" id="IPR008758">
    <property type="entry name" value="Peptidase_S28"/>
</dbReference>
<dbReference type="InterPro" id="IPR029058">
    <property type="entry name" value="AB_hydrolase_fold"/>
</dbReference>
<dbReference type="Proteomes" id="UP000184267">
    <property type="component" value="Unassembled WGS sequence"/>
</dbReference>
<evidence type="ECO:0000256" key="4">
    <source>
        <dbReference type="ARBA" id="ARBA00022801"/>
    </source>
</evidence>
<comment type="caution">
    <text evidence="7">The sequence shown here is derived from an EMBL/GenBank/DDBJ whole genome shotgun (WGS) entry which is preliminary data.</text>
</comment>
<evidence type="ECO:0000256" key="1">
    <source>
        <dbReference type="ARBA" id="ARBA00011079"/>
    </source>
</evidence>
<keyword evidence="8" id="KW-1185">Reference proteome</keyword>
<dbReference type="PANTHER" id="PTHR11010">
    <property type="entry name" value="PROTEASE S28 PRO-X CARBOXYPEPTIDASE-RELATED"/>
    <property type="match status" value="1"/>
</dbReference>
<proteinExistence type="inferred from homology"/>
<evidence type="ECO:0000313" key="8">
    <source>
        <dbReference type="Proteomes" id="UP000184267"/>
    </source>
</evidence>
<dbReference type="EMBL" id="MNAD01000476">
    <property type="protein sequence ID" value="OJT12568.1"/>
    <property type="molecule type" value="Genomic_DNA"/>
</dbReference>
<dbReference type="OMA" id="CERFDVY"/>
<accession>A0A1M2VYA4</accession>
<sequence>MAPFWNLASVLVLALAAALADAKTVDGRLHGNIARRPSVPIVPAPVDAPVTSHNGTALPPYNQTYLFDQLIDHTNPSLGTFKQRFWTTAEWFEKGGPVVLFTPGEANAQPYSGYLTNRTINGQIAQELNGVTIVLEHRYYGLSNPYPDLSVKSLKFHTIQQAIDDLEYFAKTVDLPMAGGDALKPGQAPWILIGGSYSGALTGFTMVNKPNLFQAAYASSAVVESITDYWGYFEPIRQFMPQNCSADVQAVIAHIDQVFTSKNTKEIDSIKALFNMSALTHLDDVAGALRNNLWDWQSLSPSSGYGAFHAFCDALEVKNGVSAGPKGWGLAHALPAWAAHWTGGYYTDLCGDEDVVTCLGTYNATQEIWTDTSIDNAGRSWTWIVCNEVGFYQEGAPINHPTLVTRLVQPAYDERQCTYWFPEAFPIGTLPVPRVDQTNKAYHGWFMNVNHLFFANGHRDPWREATLAADGTNFRSTPGQPLAISDGFHCSDLSTTNGNVDATVLAVQKQALKTIAGWIAEWKPTKH</sequence>
<feature type="signal peptide" evidence="6">
    <location>
        <begin position="1"/>
        <end position="22"/>
    </location>
</feature>
<name>A0A1M2VYA4_TRAPU</name>
<dbReference type="OrthoDB" id="1735038at2759"/>
<dbReference type="GO" id="GO:0006508">
    <property type="term" value="P:proteolysis"/>
    <property type="evidence" value="ECO:0007669"/>
    <property type="project" value="UniProtKB-KW"/>
</dbReference>
<evidence type="ECO:0000256" key="3">
    <source>
        <dbReference type="ARBA" id="ARBA00022729"/>
    </source>
</evidence>
<evidence type="ECO:0000313" key="7">
    <source>
        <dbReference type="EMBL" id="OJT12568.1"/>
    </source>
</evidence>
<reference evidence="7 8" key="1">
    <citation type="submission" date="2016-10" db="EMBL/GenBank/DDBJ databases">
        <title>Genome sequence of the basidiomycete white-rot fungus Trametes pubescens.</title>
        <authorList>
            <person name="Makela M.R."/>
            <person name="Granchi Z."/>
            <person name="Peng M."/>
            <person name="De Vries R.P."/>
            <person name="Grigoriev I."/>
            <person name="Riley R."/>
            <person name="Hilden K."/>
        </authorList>
    </citation>
    <scope>NUCLEOTIDE SEQUENCE [LARGE SCALE GENOMIC DNA]</scope>
    <source>
        <strain evidence="7 8">FBCC735</strain>
    </source>
</reference>
<keyword evidence="5" id="KW-0325">Glycoprotein</keyword>
<evidence type="ECO:0008006" key="9">
    <source>
        <dbReference type="Google" id="ProtNLM"/>
    </source>
</evidence>
<evidence type="ECO:0000256" key="2">
    <source>
        <dbReference type="ARBA" id="ARBA00022670"/>
    </source>
</evidence>
<dbReference type="Gene3D" id="3.40.50.1820">
    <property type="entry name" value="alpha/beta hydrolase"/>
    <property type="match status" value="2"/>
</dbReference>
<dbReference type="PANTHER" id="PTHR11010:SF23">
    <property type="entry name" value="SERINE PEPTIDASE"/>
    <property type="match status" value="1"/>
</dbReference>
<keyword evidence="3 6" id="KW-0732">Signal</keyword>
<dbReference type="GO" id="GO:0070008">
    <property type="term" value="F:serine-type exopeptidase activity"/>
    <property type="evidence" value="ECO:0007669"/>
    <property type="project" value="InterPro"/>
</dbReference>
<evidence type="ECO:0000256" key="5">
    <source>
        <dbReference type="ARBA" id="ARBA00023180"/>
    </source>
</evidence>
<dbReference type="AlphaFoldDB" id="A0A1M2VYA4"/>
<evidence type="ECO:0000256" key="6">
    <source>
        <dbReference type="SAM" id="SignalP"/>
    </source>
</evidence>
<dbReference type="GO" id="GO:0008239">
    <property type="term" value="F:dipeptidyl-peptidase activity"/>
    <property type="evidence" value="ECO:0007669"/>
    <property type="project" value="TreeGrafter"/>
</dbReference>
<dbReference type="SUPFAM" id="SSF53474">
    <property type="entry name" value="alpha/beta-Hydrolases"/>
    <property type="match status" value="1"/>
</dbReference>
<protein>
    <recommendedName>
        <fullName evidence="9">Peptidase S28</fullName>
    </recommendedName>
</protein>
<gene>
    <name evidence="7" type="ORF">TRAPUB_10892</name>
</gene>
<keyword evidence="2" id="KW-0645">Protease</keyword>
<comment type="similarity">
    <text evidence="1">Belongs to the peptidase S28 family.</text>
</comment>
<keyword evidence="4" id="KW-0378">Hydrolase</keyword>